<feature type="transmembrane region" description="Helical" evidence="1">
    <location>
        <begin position="195"/>
        <end position="214"/>
    </location>
</feature>
<feature type="transmembrane region" description="Helical" evidence="1">
    <location>
        <begin position="110"/>
        <end position="129"/>
    </location>
</feature>
<evidence type="ECO:0000313" key="3">
    <source>
        <dbReference type="Proteomes" id="UP000306402"/>
    </source>
</evidence>
<keyword evidence="1" id="KW-1133">Transmembrane helix</keyword>
<feature type="transmembrane region" description="Helical" evidence="1">
    <location>
        <begin position="229"/>
        <end position="245"/>
    </location>
</feature>
<evidence type="ECO:0000256" key="1">
    <source>
        <dbReference type="SAM" id="Phobius"/>
    </source>
</evidence>
<feature type="transmembrane region" description="Helical" evidence="1">
    <location>
        <begin position="283"/>
        <end position="302"/>
    </location>
</feature>
<feature type="transmembrane region" description="Helical" evidence="1">
    <location>
        <begin position="159"/>
        <end position="188"/>
    </location>
</feature>
<accession>A0A5R9KUN5</accession>
<feature type="transmembrane region" description="Helical" evidence="1">
    <location>
        <begin position="79"/>
        <end position="98"/>
    </location>
</feature>
<evidence type="ECO:0000313" key="2">
    <source>
        <dbReference type="EMBL" id="TLV00006.1"/>
    </source>
</evidence>
<dbReference type="AlphaFoldDB" id="A0A5R9KUN5"/>
<protein>
    <submittedName>
        <fullName evidence="2">Uncharacterized protein</fullName>
    </submittedName>
</protein>
<name>A0A5R9KUN5_9BACT</name>
<keyword evidence="3" id="KW-1185">Reference proteome</keyword>
<dbReference type="RefSeq" id="WP_138365390.1">
    <property type="nucleotide sequence ID" value="NZ_VCEJ01000004.1"/>
</dbReference>
<dbReference type="OrthoDB" id="951280at2"/>
<organism evidence="2 3">
    <name type="scientific">Dyadobacter luticola</name>
    <dbReference type="NCBI Taxonomy" id="1979387"/>
    <lineage>
        <taxon>Bacteria</taxon>
        <taxon>Pseudomonadati</taxon>
        <taxon>Bacteroidota</taxon>
        <taxon>Cytophagia</taxon>
        <taxon>Cytophagales</taxon>
        <taxon>Spirosomataceae</taxon>
        <taxon>Dyadobacter</taxon>
    </lineage>
</organism>
<keyword evidence="1" id="KW-0472">Membrane</keyword>
<feature type="transmembrane region" description="Helical" evidence="1">
    <location>
        <begin position="340"/>
        <end position="357"/>
    </location>
</feature>
<proteinExistence type="predicted"/>
<sequence length="416" mass="47480">MAIVLIFLYTLFKNAQNTPSFDDYDTTLNFIRRFYFDNNPINVQKDILLSRHNEHRIVFSKAAAAIYFYIFHEINFRHLILFQNILLIAFFGLLLVLLKQKKLLVPETVLLSAAFLFSLGFWQVTFYYWGGIQHYTVFFCSFLCLFLLNQTTHPASWNFLFSVIAATVGVISFGNGFLALFLGGFLLAVHRRWKLLAAWTIIGIALLTFTFFYQPPAENDALVGFNVEWMARLLFTFLGSFLYINPGTGQNMNILVCMLAGLLVFLTWIWLFFKGYAFKNPLLYSLFSLPVLTAIIVAISRFETKAAGGIAPRYMFFTATIPVFLILILMDLKILKTKHLQILGAFAALIWAGSYYYNVRALEKSNTQIAATLRKWEANRSTSLIDGNKSAEFSEILTWAVDKKVVTLPGGEVVSR</sequence>
<reference evidence="2 3" key="1">
    <citation type="submission" date="2019-05" db="EMBL/GenBank/DDBJ databases">
        <authorList>
            <person name="Qu J.-H."/>
        </authorList>
    </citation>
    <scope>NUCLEOTIDE SEQUENCE [LARGE SCALE GENOMIC DNA]</scope>
    <source>
        <strain evidence="2 3">T17</strain>
    </source>
</reference>
<dbReference type="EMBL" id="VCEJ01000004">
    <property type="protein sequence ID" value="TLV00006.1"/>
    <property type="molecule type" value="Genomic_DNA"/>
</dbReference>
<feature type="transmembrane region" description="Helical" evidence="1">
    <location>
        <begin position="314"/>
        <end position="334"/>
    </location>
</feature>
<keyword evidence="1" id="KW-0812">Transmembrane</keyword>
<comment type="caution">
    <text evidence="2">The sequence shown here is derived from an EMBL/GenBank/DDBJ whole genome shotgun (WGS) entry which is preliminary data.</text>
</comment>
<gene>
    <name evidence="2" type="ORF">FEN17_10855</name>
</gene>
<dbReference type="Proteomes" id="UP000306402">
    <property type="component" value="Unassembled WGS sequence"/>
</dbReference>
<feature type="transmembrane region" description="Helical" evidence="1">
    <location>
        <begin position="252"/>
        <end position="271"/>
    </location>
</feature>